<dbReference type="Proteomes" id="UP001165269">
    <property type="component" value="Unassembled WGS sequence"/>
</dbReference>
<evidence type="ECO:0000256" key="1">
    <source>
        <dbReference type="SAM" id="MobiDB-lite"/>
    </source>
</evidence>
<evidence type="ECO:0000313" key="3">
    <source>
        <dbReference type="Proteomes" id="UP001165269"/>
    </source>
</evidence>
<dbReference type="SUPFAM" id="SSF56349">
    <property type="entry name" value="DNA breaking-rejoining enzymes"/>
    <property type="match status" value="1"/>
</dbReference>
<feature type="region of interest" description="Disordered" evidence="1">
    <location>
        <begin position="378"/>
        <end position="398"/>
    </location>
</feature>
<feature type="compositionally biased region" description="Basic and acidic residues" evidence="1">
    <location>
        <begin position="378"/>
        <end position="392"/>
    </location>
</feature>
<name>A0ABS9Y810_9ACTN</name>
<comment type="caution">
    <text evidence="2">The sequence shown here is derived from an EMBL/GenBank/DDBJ whole genome shotgun (WGS) entry which is preliminary data.</text>
</comment>
<protein>
    <recommendedName>
        <fullName evidence="4">Integrase</fullName>
    </recommendedName>
</protein>
<sequence>MTRTLRHRGMRGLAGRADPQLAAWVEQFTKQRAARHGWNRDLIWCVRTGVNIMLGFQDTPGVAIAATDVSVLSEVDLPIAHVLEVLDDARLLDDDRTPAVTAWVQRSLSGLPESMTSEVWAWFRIMREGSSTTPRRRPRTEITIRLHLGWALPALRQWAEDGKDSLREISSADVRAVLPQDGITRAQMGQGLRSIFRLLKASRLLFTNPIAQIKTGFPDPKVPLPLNVEDIREALDSPDPARALLTSLFAFHGLSSIRVQHLLLTDIHDGRLELAGRSVPLAAPVRRRLANYLDHRNRHWPKTANPHLFVHFRTVNGTGHVGYRWIYLLLGPNINARSLREDRFLDEALATNGDARRLSDLFGLSTQAAQRYTEALDHPGFRSDLPANEHHPSPSSGT</sequence>
<reference evidence="2" key="1">
    <citation type="submission" date="2022-03" db="EMBL/GenBank/DDBJ databases">
        <title>Streptomyces 7R015 and 7R016 isolated from Barleria lupulina in Thailand.</title>
        <authorList>
            <person name="Kanchanasin P."/>
            <person name="Phongsopitanun W."/>
            <person name="Tanasupawat S."/>
        </authorList>
    </citation>
    <scope>NUCLEOTIDE SEQUENCE</scope>
    <source>
        <strain evidence="2">7R015</strain>
    </source>
</reference>
<proteinExistence type="predicted"/>
<evidence type="ECO:0008006" key="4">
    <source>
        <dbReference type="Google" id="ProtNLM"/>
    </source>
</evidence>
<accession>A0ABS9Y810</accession>
<dbReference type="RefSeq" id="WP_242766580.1">
    <property type="nucleotide sequence ID" value="NZ_JALDAY010000006.1"/>
</dbReference>
<dbReference type="EMBL" id="JALDAY010000006">
    <property type="protein sequence ID" value="MCI3273369.1"/>
    <property type="molecule type" value="Genomic_DNA"/>
</dbReference>
<evidence type="ECO:0000313" key="2">
    <source>
        <dbReference type="EMBL" id="MCI3273369.1"/>
    </source>
</evidence>
<organism evidence="2 3">
    <name type="scientific">Streptomyces cylindrosporus</name>
    <dbReference type="NCBI Taxonomy" id="2927583"/>
    <lineage>
        <taxon>Bacteria</taxon>
        <taxon>Bacillati</taxon>
        <taxon>Actinomycetota</taxon>
        <taxon>Actinomycetes</taxon>
        <taxon>Kitasatosporales</taxon>
        <taxon>Streptomycetaceae</taxon>
        <taxon>Streptomyces</taxon>
    </lineage>
</organism>
<keyword evidence="3" id="KW-1185">Reference proteome</keyword>
<gene>
    <name evidence="2" type="ORF">MQP27_19860</name>
</gene>
<dbReference type="InterPro" id="IPR011010">
    <property type="entry name" value="DNA_brk_join_enz"/>
</dbReference>